<keyword evidence="1" id="KW-0378">Hydrolase</keyword>
<dbReference type="GO" id="GO:0016042">
    <property type="term" value="P:lipid catabolic process"/>
    <property type="evidence" value="ECO:0007669"/>
    <property type="project" value="UniProtKB-KW"/>
</dbReference>
<dbReference type="Gene3D" id="3.40.50.1820">
    <property type="entry name" value="alpha/beta hydrolase"/>
    <property type="match status" value="1"/>
</dbReference>
<dbReference type="InterPro" id="IPR029058">
    <property type="entry name" value="AB_hydrolase_fold"/>
</dbReference>
<evidence type="ECO:0000313" key="6">
    <source>
        <dbReference type="Proteomes" id="UP000218327"/>
    </source>
</evidence>
<evidence type="ECO:0000256" key="1">
    <source>
        <dbReference type="ARBA" id="ARBA00022801"/>
    </source>
</evidence>
<protein>
    <recommendedName>
        <fullName evidence="4">PET hydrolase/cutinase-like domain-containing protein</fullName>
    </recommendedName>
</protein>
<keyword evidence="2" id="KW-0442">Lipid degradation</keyword>
<dbReference type="PANTHER" id="PTHR10272:SF0">
    <property type="entry name" value="PLATELET-ACTIVATING FACTOR ACETYLHYDROLASE"/>
    <property type="match status" value="1"/>
</dbReference>
<evidence type="ECO:0000259" key="4">
    <source>
        <dbReference type="Pfam" id="PF12740"/>
    </source>
</evidence>
<dbReference type="AlphaFoldDB" id="A0A2A5B080"/>
<accession>A0A2A5B080</accession>
<evidence type="ECO:0000256" key="2">
    <source>
        <dbReference type="ARBA" id="ARBA00022963"/>
    </source>
</evidence>
<gene>
    <name evidence="5" type="ORF">COA96_08560</name>
</gene>
<reference evidence="6" key="1">
    <citation type="submission" date="2017-08" db="EMBL/GenBank/DDBJ databases">
        <title>A dynamic microbial community with high functional redundancy inhabits the cold, oxic subseafloor aquifer.</title>
        <authorList>
            <person name="Tully B.J."/>
            <person name="Wheat C.G."/>
            <person name="Glazer B.T."/>
            <person name="Huber J.A."/>
        </authorList>
    </citation>
    <scope>NUCLEOTIDE SEQUENCE [LARGE SCALE GENOMIC DNA]</scope>
</reference>
<name>A0A2A5B080_9GAMM</name>
<dbReference type="PANTHER" id="PTHR10272">
    <property type="entry name" value="PLATELET-ACTIVATING FACTOR ACETYLHYDROLASE"/>
    <property type="match status" value="1"/>
</dbReference>
<feature type="domain" description="PET hydrolase/cutinase-like" evidence="4">
    <location>
        <begin position="80"/>
        <end position="267"/>
    </location>
</feature>
<dbReference type="Proteomes" id="UP000218327">
    <property type="component" value="Unassembled WGS sequence"/>
</dbReference>
<evidence type="ECO:0000256" key="3">
    <source>
        <dbReference type="ARBA" id="ARBA00023098"/>
    </source>
</evidence>
<sequence>MIRKIGIGVAGLVALLGVSLAATYMLTMPQPLPENSSSSEWLETGPYSVGILETEFVDDERPTDENGDYAGAANRSFPTNIWFPENAEGRHPLIIHSHGFVSSRTDLSYAASHLASYGYIVVAADYPLTSGGAPGGPNANDLINQPDDVSFLIDSVLELSGSNKPFSGEIDTSRIGLMGYSLGGLTSTLASYHPRLRDERISAAISIAGPSAALAKKFYQTTDIPFLMIAGTLDALVDFRANAAVIPERVGNSALLEIAGGTHLGFSSMAEPLFRLLHHPDGFGCSAVLSNLDEDPNAAFTVLGTEADGIVIDSNTPAVCQTMPTEKALHPGRQRMATTIAVLSFFESVFADDQASREAALDQLSHSLPADMPEVTYSR</sequence>
<organism evidence="5 6">
    <name type="scientific">SAR86 cluster bacterium</name>
    <dbReference type="NCBI Taxonomy" id="2030880"/>
    <lineage>
        <taxon>Bacteria</taxon>
        <taxon>Pseudomonadati</taxon>
        <taxon>Pseudomonadota</taxon>
        <taxon>Gammaproteobacteria</taxon>
        <taxon>SAR86 cluster</taxon>
    </lineage>
</organism>
<dbReference type="Pfam" id="PF12740">
    <property type="entry name" value="PETase"/>
    <property type="match status" value="1"/>
</dbReference>
<keyword evidence="3" id="KW-0443">Lipid metabolism</keyword>
<dbReference type="EMBL" id="NVVJ01000022">
    <property type="protein sequence ID" value="PCJ24875.1"/>
    <property type="molecule type" value="Genomic_DNA"/>
</dbReference>
<dbReference type="SUPFAM" id="SSF53474">
    <property type="entry name" value="alpha/beta-Hydrolases"/>
    <property type="match status" value="1"/>
</dbReference>
<dbReference type="InterPro" id="IPR041127">
    <property type="entry name" value="PET_hydrolase/cutinase-like"/>
</dbReference>
<dbReference type="GO" id="GO:0003847">
    <property type="term" value="F:1-alkyl-2-acetylglycerophosphocholine esterase activity"/>
    <property type="evidence" value="ECO:0007669"/>
    <property type="project" value="TreeGrafter"/>
</dbReference>
<proteinExistence type="predicted"/>
<comment type="caution">
    <text evidence="5">The sequence shown here is derived from an EMBL/GenBank/DDBJ whole genome shotgun (WGS) entry which is preliminary data.</text>
</comment>
<evidence type="ECO:0000313" key="5">
    <source>
        <dbReference type="EMBL" id="PCJ24875.1"/>
    </source>
</evidence>